<accession>A0A1X0W975</accession>
<protein>
    <submittedName>
        <fullName evidence="1">Uncharacterized protein</fullName>
    </submittedName>
</protein>
<name>A0A1X0W975_9GAMM</name>
<reference evidence="1 2" key="1">
    <citation type="journal article" date="2017" name="Int. J. Syst. Evol. Microbiol.">
        <title>Rouxiella badensis sp. nov. and Rouxiella silvae sp. nov. isolated from peat bog soil in Germany and emendation of the genus description.</title>
        <authorList>
            <person name="Le Fleche-Mateos A."/>
            <person name="Kugler J.H."/>
            <person name="Hansen S.H."/>
            <person name="Syldatk C."/>
            <person name="Hausmann R."/>
            <person name="Lomprez F."/>
            <person name="Vandenbogaert M."/>
            <person name="Manuguerra J.C."/>
            <person name="Grimont P.A."/>
        </authorList>
    </citation>
    <scope>NUCLEOTIDE SEQUENCE [LARGE SCALE GENOMIC DNA]</scope>
    <source>
        <strain evidence="1 2">DSM 100043</strain>
    </source>
</reference>
<dbReference type="InterPro" id="IPR035317">
    <property type="entry name" value="DUF5375"/>
</dbReference>
<dbReference type="RefSeq" id="WP_084913323.1">
    <property type="nucleotide sequence ID" value="NZ_MRWE01000062.1"/>
</dbReference>
<keyword evidence="2" id="KW-1185">Reference proteome</keyword>
<dbReference type="Proteomes" id="UP000192536">
    <property type="component" value="Unassembled WGS sequence"/>
</dbReference>
<gene>
    <name evidence="1" type="ORF">BS640_21810</name>
</gene>
<dbReference type="EMBL" id="MRWE01000062">
    <property type="protein sequence ID" value="ORJ23348.1"/>
    <property type="molecule type" value="Genomic_DNA"/>
</dbReference>
<organism evidence="1 2">
    <name type="scientific">Rouxiella badensis</name>
    <dbReference type="NCBI Taxonomy" id="1646377"/>
    <lineage>
        <taxon>Bacteria</taxon>
        <taxon>Pseudomonadati</taxon>
        <taxon>Pseudomonadota</taxon>
        <taxon>Gammaproteobacteria</taxon>
        <taxon>Enterobacterales</taxon>
        <taxon>Yersiniaceae</taxon>
        <taxon>Rouxiella</taxon>
    </lineage>
</organism>
<evidence type="ECO:0000313" key="2">
    <source>
        <dbReference type="Proteomes" id="UP000192536"/>
    </source>
</evidence>
<dbReference type="STRING" id="1646377.BS640_21810"/>
<dbReference type="AlphaFoldDB" id="A0A1X0W975"/>
<evidence type="ECO:0000313" key="1">
    <source>
        <dbReference type="EMBL" id="ORJ23348.1"/>
    </source>
</evidence>
<proteinExistence type="predicted"/>
<dbReference type="Pfam" id="PF17345">
    <property type="entry name" value="DUF5375"/>
    <property type="match status" value="1"/>
</dbReference>
<sequence>MNNAHQSCLPVEVLTAVYRRAVAQAYLDTCATYGVSVGYSLDELQMTIAMNLEGYYVTRHGAEEGMDMACTMLGDMVSPDILVAKPRLTQLGETMMDELCRERLSAPLSATLH</sequence>
<comment type="caution">
    <text evidence="1">The sequence shown here is derived from an EMBL/GenBank/DDBJ whole genome shotgun (WGS) entry which is preliminary data.</text>
</comment>